<sequence>MTGSDRDMRLRLVVRRNGLPELRLMWHAQLDSNPTISKLLEQLNDHVPLESEHWGLEDYVVELHDSDGTDFECLHYQLVRSVLKPDDRVFIRALDRDDHRRRRMSGRLQISADGRHLIDGVPFGRPHLRASTGRPAIHIPPRKRARLTYTQRDGEDASRDPASESDSPALLLTNGEPHGDDYASFDTRITDEHGDAVSDDDADDTDYAGDDAELSSSSNESQVEGESESDAEAETDASGDVSEEADDLNQEARDLAADNHVLNGGEEHPLDPRATSLDTLDKLTALRAAFPTALLGLCEDVLAASSYNLKIAYNVLSEGFKPQMSQEAIVAWKPGLGNQGAGVVQPIVGSASTRKRKHKESSPVDESDNGEDEGHNADLWRKYDHAGFPPGTITSGAGLNHMAAISASFDSGKINGNSEVTSTTLKATTEDPIEEDDDTSSSGDTSDSSDTSSSRGSSDSDDTSNIGSSSDSSDGLSDESDSDPDGSSDESDDADEEDSSSEGLSSLSNSSDSDDSGSETSEGTTRAPKRSRDNDGHLPLSPTSGSDTSDSDSDSGPEEYPFETISRGGPTAKSKEASESSESSDTPDSGSDSDSSGTNLESKSEEDAGDGPDNEVLATKAVTTTKSPPGAGKQATKRRNARRRVAKLLKRDTQDANVLDNVITSSTREIASTGDGHILDNEVALFEAKRKALLDAIATGGIEVGPSGETTFDQNFTETGREKRKRAEGEGSSPQHPENEAAAETTEQWPNDGQDGLDADQKRRRIDLGAGRRMVFSALGLRNPKNKVEEYKLRNRLQADAQHPDRLPRPRPATVTGPMPSGDNEQEDLHDWKAKINYRAVECCQDGIELSPAPFPFQQRWDPQQQTLSFSKKNKRGGQSKRAQRNQAHYYDDDSHASKKKKRSRSHEISDRVYGHAYDGEYDATNGVDVALNYDDIESDSPEDDNNPANGTSQATDLDDLPSLPQDISGLPTLRPGEARVGMVITWQKWSCSSATSWQPQLSRVTAIVAKIDDDAVALGVCLAKRDRYLNGNEKRYDHRTGQRIYDKFEAPDLGEEDEADDEYADADEDEGYQNLSWADMQDPRILQQPLNTISEAPFDAECLDSIEMDGTSIAIENRNKETELRESSQREAAVIADPVQPTSKGNISGDILMSGASPRGKPGDSSLGPYLPVSSNSTSHQAGQNQQTTDAALSDISQISSPSRQLHETTSQAIGSNSPVHHWARTSGVERTESLRLNTSSSIPLPPTISSHAPIEELESDIFSGTPSAELPHVADPSSASSIRSGRQPDYAIDVDGDVSDPFEATDGIDPHHCDHESDSLPRDDNSPTPIPTHRTMTPNGNEKMTPKKGTRSSPLTTPTPGSLSSLSSLFCTAVTSHSTQSPSRAMMSSIISKSSTSRFASSTKYDEAMRKLDEQFDNSSDDESWLPATNSLEVKQEDSTQPLSRFLPSISPPLRRGPSLPSASPRRPPSRQPNASNPTYRRTASNSTVLSDRPSRRRSSRPFTIPPGSQVVELSSDSEPVYTEDYADEDIDGTYSPELGSMPNGIGWVRKKRRNTRRSVV</sequence>
<organism evidence="1 2">
    <name type="scientific">Xylaria curta</name>
    <dbReference type="NCBI Taxonomy" id="42375"/>
    <lineage>
        <taxon>Eukaryota</taxon>
        <taxon>Fungi</taxon>
        <taxon>Dikarya</taxon>
        <taxon>Ascomycota</taxon>
        <taxon>Pezizomycotina</taxon>
        <taxon>Sordariomycetes</taxon>
        <taxon>Xylariomycetidae</taxon>
        <taxon>Xylariales</taxon>
        <taxon>Xylariaceae</taxon>
        <taxon>Xylaria</taxon>
    </lineage>
</organism>
<name>A0ACC1PI24_9PEZI</name>
<comment type="caution">
    <text evidence="1">The sequence shown here is derived from an EMBL/GenBank/DDBJ whole genome shotgun (WGS) entry which is preliminary data.</text>
</comment>
<keyword evidence="2" id="KW-1185">Reference proteome</keyword>
<evidence type="ECO:0000313" key="1">
    <source>
        <dbReference type="EMBL" id="KAJ2992186.1"/>
    </source>
</evidence>
<reference evidence="1" key="1">
    <citation type="submission" date="2022-10" db="EMBL/GenBank/DDBJ databases">
        <title>Genome Sequence of Xylaria curta.</title>
        <authorList>
            <person name="Buettner E."/>
        </authorList>
    </citation>
    <scope>NUCLEOTIDE SEQUENCE</scope>
    <source>
        <strain evidence="1">Babe10</strain>
    </source>
</reference>
<protein>
    <submittedName>
        <fullName evidence="1">Uncharacterized protein</fullName>
    </submittedName>
</protein>
<evidence type="ECO:0000313" key="2">
    <source>
        <dbReference type="Proteomes" id="UP001143856"/>
    </source>
</evidence>
<accession>A0ACC1PI24</accession>
<gene>
    <name evidence="1" type="ORF">NUW58_g2255</name>
</gene>
<dbReference type="EMBL" id="JAPDGR010000284">
    <property type="protein sequence ID" value="KAJ2992186.1"/>
    <property type="molecule type" value="Genomic_DNA"/>
</dbReference>
<proteinExistence type="predicted"/>
<dbReference type="Proteomes" id="UP001143856">
    <property type="component" value="Unassembled WGS sequence"/>
</dbReference>